<name>A0A955LAW3_9BACT</name>
<dbReference type="Proteomes" id="UP000714915">
    <property type="component" value="Unassembled WGS sequence"/>
</dbReference>
<sequence>MMNFLRERAEKRQGYGWLKANLKYIESNADGIRSWMNRNNLLVEINGNVYFNGQKVDRNGSGSITLGSVETVDANKIPDEVIEIIRECRPTSIRSIDEENFIGVTEDGTVYYNGQKVTVDTQES</sequence>
<evidence type="ECO:0000313" key="1">
    <source>
        <dbReference type="EMBL" id="MCA9386778.1"/>
    </source>
</evidence>
<comment type="caution">
    <text evidence="1">The sequence shown here is derived from an EMBL/GenBank/DDBJ whole genome shotgun (WGS) entry which is preliminary data.</text>
</comment>
<proteinExistence type="predicted"/>
<reference evidence="1" key="2">
    <citation type="journal article" date="2021" name="Microbiome">
        <title>Successional dynamics and alternative stable states in a saline activated sludge microbial community over 9 years.</title>
        <authorList>
            <person name="Wang Y."/>
            <person name="Ye J."/>
            <person name="Ju F."/>
            <person name="Liu L."/>
            <person name="Boyd J.A."/>
            <person name="Deng Y."/>
            <person name="Parks D.H."/>
            <person name="Jiang X."/>
            <person name="Yin X."/>
            <person name="Woodcroft B.J."/>
            <person name="Tyson G.W."/>
            <person name="Hugenholtz P."/>
            <person name="Polz M.F."/>
            <person name="Zhang T."/>
        </authorList>
    </citation>
    <scope>NUCLEOTIDE SEQUENCE</scope>
    <source>
        <strain evidence="1">HKST-UBA09</strain>
    </source>
</reference>
<organism evidence="1 2">
    <name type="scientific">Candidatus Dojkabacteria bacterium</name>
    <dbReference type="NCBI Taxonomy" id="2099670"/>
    <lineage>
        <taxon>Bacteria</taxon>
        <taxon>Candidatus Dojkabacteria</taxon>
    </lineage>
</organism>
<gene>
    <name evidence="1" type="ORF">KC669_01965</name>
</gene>
<accession>A0A955LAW3</accession>
<evidence type="ECO:0000313" key="2">
    <source>
        <dbReference type="Proteomes" id="UP000714915"/>
    </source>
</evidence>
<protein>
    <submittedName>
        <fullName evidence="1">Uncharacterized protein</fullName>
    </submittedName>
</protein>
<dbReference type="EMBL" id="JAGQLF010000016">
    <property type="protein sequence ID" value="MCA9386778.1"/>
    <property type="molecule type" value="Genomic_DNA"/>
</dbReference>
<reference evidence="1" key="1">
    <citation type="submission" date="2020-04" db="EMBL/GenBank/DDBJ databases">
        <authorList>
            <person name="Zhang T."/>
        </authorList>
    </citation>
    <scope>NUCLEOTIDE SEQUENCE</scope>
    <source>
        <strain evidence="1">HKST-UBA09</strain>
    </source>
</reference>
<dbReference type="AlphaFoldDB" id="A0A955LAW3"/>